<dbReference type="EMBL" id="QGKY02000094">
    <property type="protein sequence ID" value="KAF2601682.1"/>
    <property type="molecule type" value="Genomic_DNA"/>
</dbReference>
<comment type="caution">
    <text evidence="1">The sequence shown here is derived from an EMBL/GenBank/DDBJ whole genome shotgun (WGS) entry which is preliminary data.</text>
</comment>
<accession>A0A8S9J6A9</accession>
<reference evidence="1" key="1">
    <citation type="submission" date="2019-12" db="EMBL/GenBank/DDBJ databases">
        <title>Genome sequencing and annotation of Brassica cretica.</title>
        <authorList>
            <person name="Studholme D.J."/>
            <person name="Sarris P.F."/>
        </authorList>
    </citation>
    <scope>NUCLEOTIDE SEQUENCE</scope>
    <source>
        <strain evidence="1">PFS-001/15</strain>
        <strain evidence="2">PFS-102/07</strain>
        <tissue evidence="1">Leaf</tissue>
    </source>
</reference>
<name>A0A8S9J6A9_BRACR</name>
<evidence type="ECO:0000313" key="1">
    <source>
        <dbReference type="EMBL" id="KAF2577459.1"/>
    </source>
</evidence>
<dbReference type="EMBL" id="QGKW02001660">
    <property type="protein sequence ID" value="KAF2577459.1"/>
    <property type="molecule type" value="Genomic_DNA"/>
</dbReference>
<sequence length="216" mass="24044">MVENGDTICILVAESSQFKGFRRKRGSTTRFSMGAGLRSLLSCIFRGFPMSGAQLVGDRSCDSSLQRHDANDSGFFFADVTFVYCSLGRRTIERVLKLPIERRQVPFLVRRETLERCSIWGSRGEEALAEYKRAFEVMLAKKAAPKRAALSENDDEVQFIKSNKRQAMTALASSSTKKSKASGSTPKAMSQLFHLGERMDDHTSLRADLAALTSQL</sequence>
<evidence type="ECO:0000313" key="2">
    <source>
        <dbReference type="EMBL" id="KAF2601682.1"/>
    </source>
</evidence>
<evidence type="ECO:0000313" key="3">
    <source>
        <dbReference type="Proteomes" id="UP000712281"/>
    </source>
</evidence>
<organism evidence="1 3">
    <name type="scientific">Brassica cretica</name>
    <name type="common">Mustard</name>
    <dbReference type="NCBI Taxonomy" id="69181"/>
    <lineage>
        <taxon>Eukaryota</taxon>
        <taxon>Viridiplantae</taxon>
        <taxon>Streptophyta</taxon>
        <taxon>Embryophyta</taxon>
        <taxon>Tracheophyta</taxon>
        <taxon>Spermatophyta</taxon>
        <taxon>Magnoliopsida</taxon>
        <taxon>eudicotyledons</taxon>
        <taxon>Gunneridae</taxon>
        <taxon>Pentapetalae</taxon>
        <taxon>rosids</taxon>
        <taxon>malvids</taxon>
        <taxon>Brassicales</taxon>
        <taxon>Brassicaceae</taxon>
        <taxon>Brassiceae</taxon>
        <taxon>Brassica</taxon>
    </lineage>
</organism>
<proteinExistence type="predicted"/>
<dbReference type="Proteomes" id="UP000712281">
    <property type="component" value="Unassembled WGS sequence"/>
</dbReference>
<dbReference type="AlphaFoldDB" id="A0A8S9J6A9"/>
<gene>
    <name evidence="1" type="ORF">F2Q68_00006735</name>
    <name evidence="2" type="ORF">F2Q70_00025792</name>
</gene>
<protein>
    <submittedName>
        <fullName evidence="1">Uncharacterized protein</fullName>
    </submittedName>
</protein>